<dbReference type="InterPro" id="IPR003661">
    <property type="entry name" value="HisK_dim/P_dom"/>
</dbReference>
<keyword evidence="8" id="KW-0547">Nucleotide-binding</keyword>
<evidence type="ECO:0000256" key="9">
    <source>
        <dbReference type="ARBA" id="ARBA00022777"/>
    </source>
</evidence>
<evidence type="ECO:0000259" key="15">
    <source>
        <dbReference type="PROSITE" id="PS50109"/>
    </source>
</evidence>
<dbReference type="SMART" id="SM00387">
    <property type="entry name" value="HATPase_c"/>
    <property type="match status" value="1"/>
</dbReference>
<dbReference type="Pfam" id="PF02518">
    <property type="entry name" value="HATPase_c"/>
    <property type="match status" value="1"/>
</dbReference>
<dbReference type="InterPro" id="IPR005467">
    <property type="entry name" value="His_kinase_dom"/>
</dbReference>
<accession>A0ABS4NLZ2</accession>
<evidence type="ECO:0000256" key="12">
    <source>
        <dbReference type="ARBA" id="ARBA00023012"/>
    </source>
</evidence>
<dbReference type="CDD" id="cd00075">
    <property type="entry name" value="HATPase"/>
    <property type="match status" value="1"/>
</dbReference>
<keyword evidence="5" id="KW-0597">Phosphoprotein</keyword>
<gene>
    <name evidence="16" type="ORF">J2Z70_001230</name>
</gene>
<evidence type="ECO:0000256" key="8">
    <source>
        <dbReference type="ARBA" id="ARBA00022741"/>
    </source>
</evidence>
<evidence type="ECO:0000256" key="4">
    <source>
        <dbReference type="ARBA" id="ARBA00022475"/>
    </source>
</evidence>
<keyword evidence="10" id="KW-0067">ATP-binding</keyword>
<name>A0ABS4NLZ2_9BACL</name>
<comment type="subcellular location">
    <subcellularLocation>
        <location evidence="2">Cell membrane</location>
        <topology evidence="2">Multi-pass membrane protein</topology>
    </subcellularLocation>
</comment>
<comment type="caution">
    <text evidence="16">The sequence shown here is derived from an EMBL/GenBank/DDBJ whole genome shotgun (WGS) entry which is preliminary data.</text>
</comment>
<dbReference type="CDD" id="cd00082">
    <property type="entry name" value="HisKA"/>
    <property type="match status" value="1"/>
</dbReference>
<evidence type="ECO:0000256" key="1">
    <source>
        <dbReference type="ARBA" id="ARBA00000085"/>
    </source>
</evidence>
<keyword evidence="7 14" id="KW-0812">Transmembrane</keyword>
<keyword evidence="13 14" id="KW-0472">Membrane</keyword>
<keyword evidence="11 14" id="KW-1133">Transmembrane helix</keyword>
<dbReference type="PROSITE" id="PS50109">
    <property type="entry name" value="HIS_KIN"/>
    <property type="match status" value="1"/>
</dbReference>
<keyword evidence="6" id="KW-0808">Transferase</keyword>
<dbReference type="InterPro" id="IPR050398">
    <property type="entry name" value="HssS/ArlS-like"/>
</dbReference>
<feature type="domain" description="Histidine kinase" evidence="15">
    <location>
        <begin position="217"/>
        <end position="428"/>
    </location>
</feature>
<evidence type="ECO:0000256" key="3">
    <source>
        <dbReference type="ARBA" id="ARBA00012438"/>
    </source>
</evidence>
<dbReference type="EMBL" id="JAGGLV010000003">
    <property type="protein sequence ID" value="MBP2111089.1"/>
    <property type="molecule type" value="Genomic_DNA"/>
</dbReference>
<protein>
    <recommendedName>
        <fullName evidence="3">histidine kinase</fullName>
        <ecNumber evidence="3">2.7.13.3</ecNumber>
    </recommendedName>
</protein>
<comment type="catalytic activity">
    <reaction evidence="1">
        <text>ATP + protein L-histidine = ADP + protein N-phospho-L-histidine.</text>
        <dbReference type="EC" id="2.7.13.3"/>
    </reaction>
</comment>
<reference evidence="16 17" key="1">
    <citation type="submission" date="2021-03" db="EMBL/GenBank/DDBJ databases">
        <title>Genomic Encyclopedia of Type Strains, Phase IV (KMG-IV): sequencing the most valuable type-strain genomes for metagenomic binning, comparative biology and taxonomic classification.</title>
        <authorList>
            <person name="Goeker M."/>
        </authorList>
    </citation>
    <scope>NUCLEOTIDE SEQUENCE [LARGE SCALE GENOMIC DNA]</scope>
    <source>
        <strain evidence="16 17">DSM 101953</strain>
    </source>
</reference>
<dbReference type="RefSeq" id="WP_209870453.1">
    <property type="nucleotide sequence ID" value="NZ_JAGGLV010000003.1"/>
</dbReference>
<evidence type="ECO:0000256" key="13">
    <source>
        <dbReference type="ARBA" id="ARBA00023136"/>
    </source>
</evidence>
<dbReference type="EC" id="2.7.13.3" evidence="3"/>
<dbReference type="InterPro" id="IPR036890">
    <property type="entry name" value="HATPase_C_sf"/>
</dbReference>
<feature type="transmembrane region" description="Helical" evidence="14">
    <location>
        <begin position="124"/>
        <end position="148"/>
    </location>
</feature>
<dbReference type="Gene3D" id="1.10.287.130">
    <property type="match status" value="1"/>
</dbReference>
<dbReference type="SMART" id="SM00388">
    <property type="entry name" value="HisKA"/>
    <property type="match status" value="1"/>
</dbReference>
<evidence type="ECO:0000256" key="11">
    <source>
        <dbReference type="ARBA" id="ARBA00022989"/>
    </source>
</evidence>
<keyword evidence="12" id="KW-0902">Two-component regulatory system</keyword>
<evidence type="ECO:0000256" key="2">
    <source>
        <dbReference type="ARBA" id="ARBA00004651"/>
    </source>
</evidence>
<evidence type="ECO:0000313" key="17">
    <source>
        <dbReference type="Proteomes" id="UP000773462"/>
    </source>
</evidence>
<keyword evidence="4" id="KW-1003">Cell membrane</keyword>
<evidence type="ECO:0000256" key="5">
    <source>
        <dbReference type="ARBA" id="ARBA00022553"/>
    </source>
</evidence>
<keyword evidence="17" id="KW-1185">Reference proteome</keyword>
<dbReference type="Proteomes" id="UP000773462">
    <property type="component" value="Unassembled WGS sequence"/>
</dbReference>
<evidence type="ECO:0000256" key="14">
    <source>
        <dbReference type="SAM" id="Phobius"/>
    </source>
</evidence>
<evidence type="ECO:0000313" key="16">
    <source>
        <dbReference type="EMBL" id="MBP2111089.1"/>
    </source>
</evidence>
<organism evidence="16 17">
    <name type="scientific">Paenibacillus silagei</name>
    <dbReference type="NCBI Taxonomy" id="1670801"/>
    <lineage>
        <taxon>Bacteria</taxon>
        <taxon>Bacillati</taxon>
        <taxon>Bacillota</taxon>
        <taxon>Bacilli</taxon>
        <taxon>Bacillales</taxon>
        <taxon>Paenibacillaceae</taxon>
        <taxon>Paenibacillus</taxon>
    </lineage>
</organism>
<dbReference type="PANTHER" id="PTHR45528:SF1">
    <property type="entry name" value="SENSOR HISTIDINE KINASE CPXA"/>
    <property type="match status" value="1"/>
</dbReference>
<evidence type="ECO:0000256" key="7">
    <source>
        <dbReference type="ARBA" id="ARBA00022692"/>
    </source>
</evidence>
<keyword evidence="9 16" id="KW-0418">Kinase</keyword>
<sequence>MKAFNRLMLWALLLGLTFIAALNGYVSSRETGTAGKAYRIEIGRIYEQVQRGIPPEELLPDLNRYTYVNGLSWIGKEAGPDEVQRFFAGIGVEDSNEFMVKPLYADQQIAGYLRFSYRMPGPDVHALLVLDLFLLAALGAVMVLLFYIRKQILRPFHSLQELPYELSRGQLSIGMKEHRSRYFGRFVWGLDLLRQTLDAQKETNLRLEKDRQTLIASLSHELKTPVATIRLYASALADSLYDSEVKRQSAARLIGQQAEQMEQLIGGIITASVSSLQNVEVVPGEFYLSGLVGKVIRNHKERLELLKMELTAGAYQDKLLLGDEERLHEVLNNLIENAIKYGDGRSISITFREEDYRQLIVIENSGEPLLLSELPHIFTSFWRGSNADGKPGNGLGLFICKQLLQKMGGDIFAEPLERGMRFVLVLRY</sequence>
<dbReference type="InterPro" id="IPR036097">
    <property type="entry name" value="HisK_dim/P_sf"/>
</dbReference>
<dbReference type="Pfam" id="PF00512">
    <property type="entry name" value="HisKA"/>
    <property type="match status" value="1"/>
</dbReference>
<dbReference type="SUPFAM" id="SSF55874">
    <property type="entry name" value="ATPase domain of HSP90 chaperone/DNA topoisomerase II/histidine kinase"/>
    <property type="match status" value="1"/>
</dbReference>
<dbReference type="Gene3D" id="3.30.565.10">
    <property type="entry name" value="Histidine kinase-like ATPase, C-terminal domain"/>
    <property type="match status" value="1"/>
</dbReference>
<dbReference type="PANTHER" id="PTHR45528">
    <property type="entry name" value="SENSOR HISTIDINE KINASE CPXA"/>
    <property type="match status" value="1"/>
</dbReference>
<dbReference type="SUPFAM" id="SSF47384">
    <property type="entry name" value="Homodimeric domain of signal transducing histidine kinase"/>
    <property type="match status" value="1"/>
</dbReference>
<proteinExistence type="predicted"/>
<evidence type="ECO:0000256" key="6">
    <source>
        <dbReference type="ARBA" id="ARBA00022679"/>
    </source>
</evidence>
<dbReference type="InterPro" id="IPR003594">
    <property type="entry name" value="HATPase_dom"/>
</dbReference>
<evidence type="ECO:0000256" key="10">
    <source>
        <dbReference type="ARBA" id="ARBA00022840"/>
    </source>
</evidence>
<dbReference type="GO" id="GO:0016301">
    <property type="term" value="F:kinase activity"/>
    <property type="evidence" value="ECO:0007669"/>
    <property type="project" value="UniProtKB-KW"/>
</dbReference>